<dbReference type="InterPro" id="IPR052065">
    <property type="entry name" value="Compl_asym_regulator"/>
</dbReference>
<evidence type="ECO:0000256" key="1">
    <source>
        <dbReference type="ARBA" id="ARBA00022536"/>
    </source>
</evidence>
<dbReference type="Gene3D" id="2.20.100.10">
    <property type="entry name" value="Thrombospondin type-1 (TSP1) repeat"/>
    <property type="match status" value="5"/>
</dbReference>
<dbReference type="EMBL" id="JARBDR010000640">
    <property type="protein sequence ID" value="KAJ8310623.1"/>
    <property type="molecule type" value="Genomic_DNA"/>
</dbReference>
<evidence type="ECO:0000256" key="5">
    <source>
        <dbReference type="SAM" id="Phobius"/>
    </source>
</evidence>
<keyword evidence="7" id="KW-1185">Reference proteome</keyword>
<keyword evidence="2" id="KW-0677">Repeat</keyword>
<evidence type="ECO:0000256" key="4">
    <source>
        <dbReference type="PROSITE-ProRule" id="PRU00124"/>
    </source>
</evidence>
<sequence>MVLSEAGVDGGWTSWGSWGTCSKSCGGGSQSRSRSCTNPAPQYGGANCAGSSSSSQACNTHNCPIHGNWATWAAWGTCTVTCGGGSQTRSRTCSNPTPQYGGNTCSGSVDGGWDAWSTWTTCTVTCGGGTQSRTRGCNSPAPQYGGAYCGGSSFDLQACNTQNCPIDGVWTSWTSWSVCTVTCGGGTQDKTRTCTDPAPQHGGADCPGNSSDRQDCNTQVCIIDGAWGSWSSWGTCTVTCGTGRQSRSRVCDDPRPANGGLNCTGDSGEYQDCNNQTCPVAAAGQYVQLCPSGWFTCESGAMTCINMMFVCDCDSDCDDGSDETTTYAGCSATILAKCPSGVDHISVSIVSMVMCLLVSLFALLR</sequence>
<dbReference type="PROSITE" id="PS50068">
    <property type="entry name" value="LDLRA_2"/>
    <property type="match status" value="1"/>
</dbReference>
<dbReference type="InterPro" id="IPR002172">
    <property type="entry name" value="LDrepeatLR_classA_rpt"/>
</dbReference>
<dbReference type="InterPro" id="IPR036383">
    <property type="entry name" value="TSP1_rpt_sf"/>
</dbReference>
<dbReference type="PROSITE" id="PS50092">
    <property type="entry name" value="TSP1"/>
    <property type="match status" value="5"/>
</dbReference>
<keyword evidence="5" id="KW-1133">Transmembrane helix</keyword>
<dbReference type="PANTHER" id="PTHR22906">
    <property type="entry name" value="PROPERDIN"/>
    <property type="match status" value="1"/>
</dbReference>
<dbReference type="InterPro" id="IPR000884">
    <property type="entry name" value="TSP1_rpt"/>
</dbReference>
<comment type="caution">
    <text evidence="4">Lacks conserved residue(s) required for the propagation of feature annotation.</text>
</comment>
<dbReference type="SUPFAM" id="SSF82895">
    <property type="entry name" value="TSP-1 type 1 repeat"/>
    <property type="match status" value="5"/>
</dbReference>
<gene>
    <name evidence="6" type="ORF">KUTeg_012488</name>
</gene>
<proteinExistence type="predicted"/>
<comment type="caution">
    <text evidence="6">The sequence shown here is derived from an EMBL/GenBank/DDBJ whole genome shotgun (WGS) entry which is preliminary data.</text>
</comment>
<reference evidence="6 7" key="1">
    <citation type="submission" date="2022-12" db="EMBL/GenBank/DDBJ databases">
        <title>Chromosome-level genome of Tegillarca granosa.</title>
        <authorList>
            <person name="Kim J."/>
        </authorList>
    </citation>
    <scope>NUCLEOTIDE SEQUENCE [LARGE SCALE GENOMIC DNA]</scope>
    <source>
        <strain evidence="6">Teg-2019</strain>
        <tissue evidence="6">Adductor muscle</tissue>
    </source>
</reference>
<dbReference type="SMART" id="SM00209">
    <property type="entry name" value="TSP1"/>
    <property type="match status" value="5"/>
</dbReference>
<dbReference type="SMART" id="SM00192">
    <property type="entry name" value="LDLa"/>
    <property type="match status" value="1"/>
</dbReference>
<keyword evidence="5" id="KW-0812">Transmembrane</keyword>
<keyword evidence="1" id="KW-0245">EGF-like domain</keyword>
<protein>
    <recommendedName>
        <fullName evidence="8">Hemicentin-1</fullName>
    </recommendedName>
</protein>
<organism evidence="6 7">
    <name type="scientific">Tegillarca granosa</name>
    <name type="common">Malaysian cockle</name>
    <name type="synonym">Anadara granosa</name>
    <dbReference type="NCBI Taxonomy" id="220873"/>
    <lineage>
        <taxon>Eukaryota</taxon>
        <taxon>Metazoa</taxon>
        <taxon>Spiralia</taxon>
        <taxon>Lophotrochozoa</taxon>
        <taxon>Mollusca</taxon>
        <taxon>Bivalvia</taxon>
        <taxon>Autobranchia</taxon>
        <taxon>Pteriomorphia</taxon>
        <taxon>Arcoida</taxon>
        <taxon>Arcoidea</taxon>
        <taxon>Arcidae</taxon>
        <taxon>Tegillarca</taxon>
    </lineage>
</organism>
<evidence type="ECO:0000256" key="2">
    <source>
        <dbReference type="ARBA" id="ARBA00022737"/>
    </source>
</evidence>
<dbReference type="InterPro" id="IPR036055">
    <property type="entry name" value="LDL_receptor-like_sf"/>
</dbReference>
<keyword evidence="5" id="KW-0472">Membrane</keyword>
<accession>A0ABQ9EZP8</accession>
<dbReference type="Proteomes" id="UP001217089">
    <property type="component" value="Unassembled WGS sequence"/>
</dbReference>
<evidence type="ECO:0000313" key="7">
    <source>
        <dbReference type="Proteomes" id="UP001217089"/>
    </source>
</evidence>
<name>A0ABQ9EZP8_TEGGR</name>
<dbReference type="SUPFAM" id="SSF57424">
    <property type="entry name" value="LDL receptor-like module"/>
    <property type="match status" value="1"/>
</dbReference>
<dbReference type="PRINTS" id="PR01705">
    <property type="entry name" value="TSP1REPEAT"/>
</dbReference>
<dbReference type="Gene3D" id="4.10.400.10">
    <property type="entry name" value="Low-density Lipoprotein Receptor"/>
    <property type="match status" value="1"/>
</dbReference>
<feature type="transmembrane region" description="Helical" evidence="5">
    <location>
        <begin position="345"/>
        <end position="364"/>
    </location>
</feature>
<dbReference type="Pfam" id="PF00057">
    <property type="entry name" value="Ldl_recept_a"/>
    <property type="match status" value="1"/>
</dbReference>
<dbReference type="Pfam" id="PF00090">
    <property type="entry name" value="TSP_1"/>
    <property type="match status" value="5"/>
</dbReference>
<evidence type="ECO:0008006" key="8">
    <source>
        <dbReference type="Google" id="ProtNLM"/>
    </source>
</evidence>
<evidence type="ECO:0000256" key="3">
    <source>
        <dbReference type="ARBA" id="ARBA00023157"/>
    </source>
</evidence>
<keyword evidence="3" id="KW-1015">Disulfide bond</keyword>
<evidence type="ECO:0000313" key="6">
    <source>
        <dbReference type="EMBL" id="KAJ8310623.1"/>
    </source>
</evidence>